<organism evidence="3 4">
    <name type="scientific">Cadophora malorum</name>
    <dbReference type="NCBI Taxonomy" id="108018"/>
    <lineage>
        <taxon>Eukaryota</taxon>
        <taxon>Fungi</taxon>
        <taxon>Dikarya</taxon>
        <taxon>Ascomycota</taxon>
        <taxon>Pezizomycotina</taxon>
        <taxon>Leotiomycetes</taxon>
        <taxon>Helotiales</taxon>
        <taxon>Ploettnerulaceae</taxon>
        <taxon>Cadophora</taxon>
    </lineage>
</organism>
<dbReference type="AlphaFoldDB" id="A0A8H7WG13"/>
<feature type="region of interest" description="Disordered" evidence="1">
    <location>
        <begin position="377"/>
        <end position="643"/>
    </location>
</feature>
<name>A0A8H7WG13_9HELO</name>
<feature type="compositionally biased region" description="Polar residues" evidence="1">
    <location>
        <begin position="583"/>
        <end position="596"/>
    </location>
</feature>
<feature type="compositionally biased region" description="Acidic residues" evidence="1">
    <location>
        <begin position="478"/>
        <end position="487"/>
    </location>
</feature>
<sequence>MPSLVIPESGLTMQSSHRAGSKAGSSPPDVFGLTLTDSVIEEMIKCVQNGKGLQLSFGEQPSISYGSKIQNLQTSDDPFTYDIFQSTNSSDTDSSTADMSSQSRSDIKKGIIKVQNKPNLSWVASLTGKRYIPAAFAQTKSTTKPTTSTTKITKPASDTSGADAALSQLQGALASEKQKKLANTTQIINGNLAAPRRGGPAPKSLTNKNKFLNQKNRSLASDTTRSMPTSPAPSGVGSPALGPTSVPLSQQQAEKAKEARKPVIHLLAVEPLAEKTIQKRLPDISENDLDNALRKVGDLNETTGKWELRKAFWKELDVWTYKYAAKEDRQRAIDNAVKQYDKMRLGVSEPEWDRLLVKAERGTGKCLSKLQAEIAKGSLARKSNSQNTEGSGRDTPNGDDDLEDKALSKVKGEGMARSASQPPTTKSKKTSEKEAQAKRLFSKNPPKSSNKPASKPAAPAKKSGPAPKAGTKVLSAEYVEDSDDDSEVPLPSKEKTTKENTIKEKPKPKAAKPVMKRARDEDHDTSDSSIPLSKKIKKDVPATTTTTNHRISDASQTSRTTNSSYSSFTSKNKSNSPQKSSPLASSPPTNASDIENSSNDRTSSSASPAPRFSTKNTRSPIHKRHQKSSSVTSSSSSGSRLKPKAIELAAKYRLYYPRYVELFEEVVAEGDKRTKSKERDLLDMHSRLEKMRKDIAIYMADE</sequence>
<accession>A0A8H7WG13</accession>
<feature type="compositionally biased region" description="Low complexity" evidence="1">
    <location>
        <begin position="597"/>
        <end position="607"/>
    </location>
</feature>
<feature type="compositionally biased region" description="Low complexity" evidence="1">
    <location>
        <begin position="442"/>
        <end position="470"/>
    </location>
</feature>
<feature type="compositionally biased region" description="Basic and acidic residues" evidence="1">
    <location>
        <begin position="492"/>
        <end position="507"/>
    </location>
</feature>
<feature type="compositionally biased region" description="Basic and acidic residues" evidence="1">
    <location>
        <begin position="404"/>
        <end position="414"/>
    </location>
</feature>
<dbReference type="Proteomes" id="UP000664132">
    <property type="component" value="Unassembled WGS sequence"/>
</dbReference>
<feature type="compositionally biased region" description="Basic and acidic residues" evidence="1">
    <location>
        <begin position="517"/>
        <end position="526"/>
    </location>
</feature>
<evidence type="ECO:0000313" key="3">
    <source>
        <dbReference type="EMBL" id="KAG4424155.1"/>
    </source>
</evidence>
<evidence type="ECO:0000256" key="1">
    <source>
        <dbReference type="SAM" id="MobiDB-lite"/>
    </source>
</evidence>
<feature type="region of interest" description="Disordered" evidence="1">
    <location>
        <begin position="85"/>
        <end position="105"/>
    </location>
</feature>
<evidence type="ECO:0000259" key="2">
    <source>
        <dbReference type="Pfam" id="PF22960"/>
    </source>
</evidence>
<dbReference type="InterPro" id="IPR042065">
    <property type="entry name" value="E3_ELL-like"/>
</dbReference>
<evidence type="ECO:0000313" key="4">
    <source>
        <dbReference type="Proteomes" id="UP000664132"/>
    </source>
</evidence>
<reference evidence="3" key="1">
    <citation type="submission" date="2021-02" db="EMBL/GenBank/DDBJ databases">
        <title>Genome sequence Cadophora malorum strain M34.</title>
        <authorList>
            <person name="Stefanovic E."/>
            <person name="Vu D."/>
            <person name="Scully C."/>
            <person name="Dijksterhuis J."/>
            <person name="Roader J."/>
            <person name="Houbraken J."/>
        </authorList>
    </citation>
    <scope>NUCLEOTIDE SEQUENCE</scope>
    <source>
        <strain evidence="3">M34</strain>
    </source>
</reference>
<protein>
    <recommendedName>
        <fullName evidence="2">E3 ubiquitin-protein ligase UBR1-like winged-helix domain-containing protein</fullName>
    </recommendedName>
</protein>
<keyword evidence="4" id="KW-1185">Reference proteome</keyword>
<dbReference type="UniPathway" id="UPA00143"/>
<feature type="region of interest" description="Disordered" evidence="1">
    <location>
        <begin position="1"/>
        <end position="27"/>
    </location>
</feature>
<feature type="domain" description="E3 ubiquitin-protein ligase UBR1-like winged-helix" evidence="2">
    <location>
        <begin position="260"/>
        <end position="339"/>
    </location>
</feature>
<dbReference type="OrthoDB" id="2587563at2759"/>
<feature type="compositionally biased region" description="Low complexity" evidence="1">
    <location>
        <begin position="555"/>
        <end position="582"/>
    </location>
</feature>
<gene>
    <name evidence="3" type="ORF">IFR04_002709</name>
</gene>
<feature type="compositionally biased region" description="Low complexity" evidence="1">
    <location>
        <begin position="86"/>
        <end position="104"/>
    </location>
</feature>
<dbReference type="SUPFAM" id="SSF46785">
    <property type="entry name" value="Winged helix' DNA-binding domain"/>
    <property type="match status" value="1"/>
</dbReference>
<dbReference type="InterPro" id="IPR055194">
    <property type="entry name" value="UBR1-like_WH"/>
</dbReference>
<dbReference type="Pfam" id="PF22960">
    <property type="entry name" value="WHD_UBR1"/>
    <property type="match status" value="1"/>
</dbReference>
<feature type="compositionally biased region" description="Low complexity" evidence="1">
    <location>
        <begin position="628"/>
        <end position="639"/>
    </location>
</feature>
<dbReference type="GO" id="GO:0016567">
    <property type="term" value="P:protein ubiquitination"/>
    <property type="evidence" value="ECO:0007669"/>
    <property type="project" value="UniProtKB-UniPathway"/>
</dbReference>
<feature type="region of interest" description="Disordered" evidence="1">
    <location>
        <begin position="187"/>
        <end position="254"/>
    </location>
</feature>
<feature type="compositionally biased region" description="Polar residues" evidence="1">
    <location>
        <begin position="204"/>
        <end position="229"/>
    </location>
</feature>
<proteinExistence type="predicted"/>
<feature type="compositionally biased region" description="Polar residues" evidence="1">
    <location>
        <begin position="381"/>
        <end position="390"/>
    </location>
</feature>
<comment type="caution">
    <text evidence="3">The sequence shown here is derived from an EMBL/GenBank/DDBJ whole genome shotgun (WGS) entry which is preliminary data.</text>
</comment>
<dbReference type="InterPro" id="IPR036390">
    <property type="entry name" value="WH_DNA-bd_sf"/>
</dbReference>
<feature type="region of interest" description="Disordered" evidence="1">
    <location>
        <begin position="142"/>
        <end position="161"/>
    </location>
</feature>
<dbReference type="EMBL" id="JAFJYH010000024">
    <property type="protein sequence ID" value="KAG4424155.1"/>
    <property type="molecule type" value="Genomic_DNA"/>
</dbReference>
<dbReference type="Gene3D" id="1.10.10.2670">
    <property type="entry name" value="E3 ubiquitin-protein ligase"/>
    <property type="match status" value="1"/>
</dbReference>